<evidence type="ECO:0000313" key="1">
    <source>
        <dbReference type="EMBL" id="KAG5194485.1"/>
    </source>
</evidence>
<accession>A0A836CPV5</accession>
<dbReference type="AlphaFoldDB" id="A0A836CPV5"/>
<reference evidence="1 2" key="1">
    <citation type="submission" date="2020-12" db="EMBL/GenBank/DDBJ databases">
        <title>De novo assembly of Tibetan sheep genome.</title>
        <authorList>
            <person name="Li X."/>
        </authorList>
    </citation>
    <scope>NUCLEOTIDE SEQUENCE [LARGE SCALE GENOMIC DNA]</scope>
    <source>
        <tissue evidence="1">Heart</tissue>
    </source>
</reference>
<protein>
    <submittedName>
        <fullName evidence="1">Uncharacterized protein</fullName>
    </submittedName>
</protein>
<proteinExistence type="predicted"/>
<gene>
    <name evidence="1" type="ORF">JEQ12_013282</name>
</gene>
<name>A0A836CPV5_SHEEP</name>
<comment type="caution">
    <text evidence="1">The sequence shown here is derived from an EMBL/GenBank/DDBJ whole genome shotgun (WGS) entry which is preliminary data.</text>
</comment>
<dbReference type="EMBL" id="JAEMGP010000026">
    <property type="protein sequence ID" value="KAG5194485.1"/>
    <property type="molecule type" value="Genomic_DNA"/>
</dbReference>
<organism evidence="1 2">
    <name type="scientific">Ovis aries</name>
    <name type="common">Sheep</name>
    <dbReference type="NCBI Taxonomy" id="9940"/>
    <lineage>
        <taxon>Eukaryota</taxon>
        <taxon>Metazoa</taxon>
        <taxon>Chordata</taxon>
        <taxon>Craniata</taxon>
        <taxon>Vertebrata</taxon>
        <taxon>Euteleostomi</taxon>
        <taxon>Mammalia</taxon>
        <taxon>Eutheria</taxon>
        <taxon>Laurasiatheria</taxon>
        <taxon>Artiodactyla</taxon>
        <taxon>Ruminantia</taxon>
        <taxon>Pecora</taxon>
        <taxon>Bovidae</taxon>
        <taxon>Caprinae</taxon>
        <taxon>Ovis</taxon>
    </lineage>
</organism>
<sequence length="104" mass="11066">MTPPIGSTAVGPGVREGGALEQAWAWAWLAALQGILPWKHHSLASTSSLSLENPFLTMPSVGTKNQSAQHCHLVAKVLSDFKELKNPVSACAEKELALSVGRHL</sequence>
<evidence type="ECO:0000313" key="2">
    <source>
        <dbReference type="Proteomes" id="UP000664991"/>
    </source>
</evidence>
<dbReference type="Proteomes" id="UP000664991">
    <property type="component" value="Chromosome 26"/>
</dbReference>